<dbReference type="InterPro" id="IPR011051">
    <property type="entry name" value="RmlC_Cupin_sf"/>
</dbReference>
<dbReference type="Gene3D" id="2.60.120.10">
    <property type="entry name" value="Jelly Rolls"/>
    <property type="match status" value="1"/>
</dbReference>
<protein>
    <submittedName>
        <fullName evidence="1">HutD family protein</fullName>
    </submittedName>
</protein>
<keyword evidence="2" id="KW-1185">Reference proteome</keyword>
<dbReference type="Pfam" id="PF05962">
    <property type="entry name" value="HutD"/>
    <property type="match status" value="1"/>
</dbReference>
<dbReference type="InterPro" id="IPR010282">
    <property type="entry name" value="Uncharacterised_HutD/Ves"/>
</dbReference>
<evidence type="ECO:0000313" key="1">
    <source>
        <dbReference type="EMBL" id="NLQ17727.1"/>
    </source>
</evidence>
<evidence type="ECO:0000313" key="2">
    <source>
        <dbReference type="Proteomes" id="UP000586067"/>
    </source>
</evidence>
<dbReference type="InterPro" id="IPR014710">
    <property type="entry name" value="RmlC-like_jellyroll"/>
</dbReference>
<dbReference type="SUPFAM" id="SSF51182">
    <property type="entry name" value="RmlC-like cupins"/>
    <property type="match status" value="1"/>
</dbReference>
<name>A0A847R972_9GAMM</name>
<dbReference type="Proteomes" id="UP000586067">
    <property type="component" value="Unassembled WGS sequence"/>
</dbReference>
<dbReference type="AlphaFoldDB" id="A0A847R972"/>
<proteinExistence type="predicted"/>
<organism evidence="1 2">
    <name type="scientific">Marinomonas profundi</name>
    <dbReference type="NCBI Taxonomy" id="2726122"/>
    <lineage>
        <taxon>Bacteria</taxon>
        <taxon>Pseudomonadati</taxon>
        <taxon>Pseudomonadota</taxon>
        <taxon>Gammaproteobacteria</taxon>
        <taxon>Oceanospirillales</taxon>
        <taxon>Oceanospirillaceae</taxon>
        <taxon>Marinomonas</taxon>
    </lineage>
</organism>
<sequence>MPNVIIIEQAQYLRMPWKNGLGETLEIQRNEDENGLRFRISQASVVEDGVFSDFSGLHRTLVLLSGDGMTLEHSGRNTAQDSRHIHVLSKTLDMARFCGGDETHATLKNGKIEDLNIMVRETDTQANVEACAAPCSLLFSNDGTLLCGFYASEESLLEIDDADAVTINAHSMVVFSPNTTARLTKGLGVFVRISELNHRPKCPNN</sequence>
<accession>A0A847R972</accession>
<dbReference type="RefSeq" id="WP_168824820.1">
    <property type="nucleotide sequence ID" value="NZ_CP073013.1"/>
</dbReference>
<reference evidence="1 2" key="1">
    <citation type="submission" date="2020-04" db="EMBL/GenBank/DDBJ databases">
        <title>Marinomonas sp. M1K-6 isolated from the deep seawater of the Mariana Trench.</title>
        <authorList>
            <person name="Li Y."/>
        </authorList>
    </citation>
    <scope>NUCLEOTIDE SEQUENCE [LARGE SCALE GENOMIC DNA]</scope>
    <source>
        <strain evidence="1 2">M1K-6</strain>
    </source>
</reference>
<dbReference type="PANTHER" id="PTHR37943:SF1">
    <property type="entry name" value="PROTEIN VES"/>
    <property type="match status" value="1"/>
</dbReference>
<dbReference type="PANTHER" id="PTHR37943">
    <property type="entry name" value="PROTEIN VES"/>
    <property type="match status" value="1"/>
</dbReference>
<dbReference type="EMBL" id="JABAEK010000007">
    <property type="protein sequence ID" value="NLQ17727.1"/>
    <property type="molecule type" value="Genomic_DNA"/>
</dbReference>
<gene>
    <name evidence="1" type="ORF">HGG82_08815</name>
</gene>
<comment type="caution">
    <text evidence="1">The sequence shown here is derived from an EMBL/GenBank/DDBJ whole genome shotgun (WGS) entry which is preliminary data.</text>
</comment>